<organism evidence="1 2">
    <name type="scientific">Choanephora cucurbitarum</name>
    <dbReference type="NCBI Taxonomy" id="101091"/>
    <lineage>
        <taxon>Eukaryota</taxon>
        <taxon>Fungi</taxon>
        <taxon>Fungi incertae sedis</taxon>
        <taxon>Mucoromycota</taxon>
        <taxon>Mucoromycotina</taxon>
        <taxon>Mucoromycetes</taxon>
        <taxon>Mucorales</taxon>
        <taxon>Mucorineae</taxon>
        <taxon>Choanephoraceae</taxon>
        <taxon>Choanephoroideae</taxon>
        <taxon>Choanephora</taxon>
    </lineage>
</organism>
<dbReference type="InParanoid" id="A0A1C7MXA3"/>
<protein>
    <submittedName>
        <fullName evidence="1">Uncharacterized protein</fullName>
    </submittedName>
</protein>
<dbReference type="AlphaFoldDB" id="A0A1C7MXA3"/>
<proteinExistence type="predicted"/>
<reference evidence="1 2" key="1">
    <citation type="submission" date="2016-03" db="EMBL/GenBank/DDBJ databases">
        <title>Choanephora cucurbitarum.</title>
        <authorList>
            <person name="Min B."/>
            <person name="Park H."/>
            <person name="Park J.-H."/>
            <person name="Shin H.-D."/>
            <person name="Choi I.-G."/>
        </authorList>
    </citation>
    <scope>NUCLEOTIDE SEQUENCE [LARGE SCALE GENOMIC DNA]</scope>
    <source>
        <strain evidence="1 2">KUS-F28377</strain>
    </source>
</reference>
<evidence type="ECO:0000313" key="2">
    <source>
        <dbReference type="Proteomes" id="UP000093000"/>
    </source>
</evidence>
<gene>
    <name evidence="1" type="ORF">A0J61_10553</name>
</gene>
<comment type="caution">
    <text evidence="1">The sequence shown here is derived from an EMBL/GenBank/DDBJ whole genome shotgun (WGS) entry which is preliminary data.</text>
</comment>
<sequence length="81" mass="9134">MPKFRVDDFSKSSTSTHLELDKNVVLDFGFSVTPSFSVVDSLPEVKFEKYEERLSQLESLVAENAALKKEPEAARARISQL</sequence>
<keyword evidence="2" id="KW-1185">Reference proteome</keyword>
<dbReference type="Proteomes" id="UP000093000">
    <property type="component" value="Unassembled WGS sequence"/>
</dbReference>
<name>A0A1C7MXA3_9FUNG</name>
<evidence type="ECO:0000313" key="1">
    <source>
        <dbReference type="EMBL" id="OBZ81398.1"/>
    </source>
</evidence>
<dbReference type="EMBL" id="LUGH01001231">
    <property type="protein sequence ID" value="OBZ81398.1"/>
    <property type="molecule type" value="Genomic_DNA"/>
</dbReference>
<accession>A0A1C7MXA3</accession>